<dbReference type="STRING" id="1921510.BSL82_10805"/>
<dbReference type="AlphaFoldDB" id="A0A1L3ZVT7"/>
<evidence type="ECO:0000256" key="2">
    <source>
        <dbReference type="ARBA" id="ARBA00022630"/>
    </source>
</evidence>
<evidence type="ECO:0000256" key="4">
    <source>
        <dbReference type="ARBA" id="ARBA00023002"/>
    </source>
</evidence>
<dbReference type="RefSeq" id="WP_072597534.1">
    <property type="nucleotide sequence ID" value="NZ_CP018221.1"/>
</dbReference>
<proteinExistence type="inferred from homology"/>
<accession>A0A1L3ZVT7</accession>
<dbReference type="GO" id="GO:0051213">
    <property type="term" value="F:dioxygenase activity"/>
    <property type="evidence" value="ECO:0007669"/>
    <property type="project" value="UniProtKB-KW"/>
</dbReference>
<dbReference type="InterPro" id="IPR004136">
    <property type="entry name" value="NMO"/>
</dbReference>
<dbReference type="Gene3D" id="3.20.20.70">
    <property type="entry name" value="Aldolase class I"/>
    <property type="match status" value="1"/>
</dbReference>
<organism evidence="6 7">
    <name type="scientific">Tardibacter chloracetimidivorans</name>
    <dbReference type="NCBI Taxonomy" id="1921510"/>
    <lineage>
        <taxon>Bacteria</taxon>
        <taxon>Pseudomonadati</taxon>
        <taxon>Pseudomonadota</taxon>
        <taxon>Alphaproteobacteria</taxon>
        <taxon>Sphingomonadales</taxon>
        <taxon>Sphingomonadaceae</taxon>
        <taxon>Tardibacter</taxon>
    </lineage>
</organism>
<evidence type="ECO:0000313" key="6">
    <source>
        <dbReference type="EMBL" id="API59742.1"/>
    </source>
</evidence>
<keyword evidence="4" id="KW-0560">Oxidoreductase</keyword>
<dbReference type="SUPFAM" id="SSF51412">
    <property type="entry name" value="Inosine monophosphate dehydrogenase (IMPDH)"/>
    <property type="match status" value="1"/>
</dbReference>
<keyword evidence="5" id="KW-0503">Monooxygenase</keyword>
<sequence>MNFDDLKTRLRLPVVAAPMLLVSGPDLVIAAGQAGILGAFPALNARSTDQLKGWLEKIEGTLDEQPYAVNLIIQGPGAPRFADDLRLLEAIKPPVVITSVGNPAEAVERIHAFGGLVFHDVATLRHAQKAIAAGVDGLILLTAGAGGHTGTANPFAFVSQVRAFWNGPILLAGAISDGSGIAAARALGADLVYMGTRFAASEESLASEAYKALLVSETMADVVLTDRISGLPATFLRGSIVRAGLDPDALPDRLELFKPNLPEGIKAWRDVWSGGHGVGSIIDTPPVAEIVDRLVAEYEAAKARIKAI</sequence>
<comment type="similarity">
    <text evidence="1">Belongs to the nitronate monooxygenase family. NMO class I subfamily.</text>
</comment>
<keyword evidence="7" id="KW-1185">Reference proteome</keyword>
<evidence type="ECO:0000256" key="5">
    <source>
        <dbReference type="ARBA" id="ARBA00023033"/>
    </source>
</evidence>
<dbReference type="CDD" id="cd04730">
    <property type="entry name" value="NPD_like"/>
    <property type="match status" value="1"/>
</dbReference>
<dbReference type="Proteomes" id="UP000182063">
    <property type="component" value="Chromosome"/>
</dbReference>
<keyword evidence="3" id="KW-0288">FMN</keyword>
<reference evidence="7" key="1">
    <citation type="submission" date="2016-11" db="EMBL/GenBank/DDBJ databases">
        <title>Complete Genome Sequence of alachlor-degrading Sphingomonas sp. strain JJ-A5.</title>
        <authorList>
            <person name="Lee H."/>
            <person name="Ka J.-O."/>
        </authorList>
    </citation>
    <scope>NUCLEOTIDE SEQUENCE [LARGE SCALE GENOMIC DNA]</scope>
    <source>
        <strain evidence="7">JJ-A5</strain>
    </source>
</reference>
<evidence type="ECO:0000256" key="3">
    <source>
        <dbReference type="ARBA" id="ARBA00022643"/>
    </source>
</evidence>
<dbReference type="OrthoDB" id="9778912at2"/>
<keyword evidence="2" id="KW-0285">Flavoprotein</keyword>
<evidence type="ECO:0000256" key="1">
    <source>
        <dbReference type="ARBA" id="ARBA00009881"/>
    </source>
</evidence>
<evidence type="ECO:0000313" key="7">
    <source>
        <dbReference type="Proteomes" id="UP000182063"/>
    </source>
</evidence>
<name>A0A1L3ZVT7_9SPHN</name>
<dbReference type="Pfam" id="PF03060">
    <property type="entry name" value="NMO"/>
    <property type="match status" value="1"/>
</dbReference>
<dbReference type="EMBL" id="CP018221">
    <property type="protein sequence ID" value="API59742.1"/>
    <property type="molecule type" value="Genomic_DNA"/>
</dbReference>
<protein>
    <submittedName>
        <fullName evidence="6">2-nitropropane dioxygenase</fullName>
    </submittedName>
</protein>
<dbReference type="InterPro" id="IPR013785">
    <property type="entry name" value="Aldolase_TIM"/>
</dbReference>
<gene>
    <name evidence="6" type="ORF">BSL82_10805</name>
</gene>
<dbReference type="GO" id="GO:0018580">
    <property type="term" value="F:nitronate monooxygenase activity"/>
    <property type="evidence" value="ECO:0007669"/>
    <property type="project" value="InterPro"/>
</dbReference>
<dbReference type="PANTHER" id="PTHR42747">
    <property type="entry name" value="NITRONATE MONOOXYGENASE-RELATED"/>
    <property type="match status" value="1"/>
</dbReference>
<keyword evidence="6" id="KW-0223">Dioxygenase</keyword>
<dbReference type="PANTHER" id="PTHR42747:SF4">
    <property type="entry name" value="BLR1330 PROTEIN"/>
    <property type="match status" value="1"/>
</dbReference>
<dbReference type="KEGG" id="sphj:BSL82_10805"/>